<reference evidence="9 11" key="5">
    <citation type="journal article" date="2025" name="Sci. Adv.">
        <title>Proteorhodopsin insights into the molecular mechanism of vectorial proton transport.</title>
        <authorList>
            <person name="Bukhdruker S."/>
            <person name="Gushchin I."/>
            <person name="Shevchenko V."/>
            <person name="Kovalev K."/>
            <person name="Polovinkin V."/>
            <person name="Tsybrov F."/>
            <person name="Astashkin R."/>
            <person name="Alekseev A."/>
            <person name="Mikhaylov A."/>
            <person name="Bukhalovich S."/>
            <person name="Bratanov D."/>
            <person name="Ryzhykau Y."/>
            <person name="Kuklina D."/>
            <person name="Caramello N."/>
            <person name="Rokitskaya T."/>
            <person name="Antonenko Y."/>
            <person name="Rulev M."/>
            <person name="Stoev C."/>
            <person name="Zabelskii D."/>
            <person name="Round E."/>
            <person name="Rogachev A."/>
            <person name="Borshchevskiy V."/>
            <person name="Ghai R."/>
            <person name="Bourenkov G."/>
            <person name="Zeghouf M."/>
            <person name="Cherfils J."/>
            <person name="Engelhard M."/>
            <person name="Chizhov I."/>
            <person name="Rodriguez-Valera F."/>
            <person name="Bamberg E."/>
            <person name="Gordeliy V."/>
        </authorList>
    </citation>
    <scope>X-RAY CRYSTALLOGRAPHY (1.09 ANGSTROMS)</scope>
</reference>
<organism evidence="7">
    <name type="scientific">Candidatus Actinomarina minuta</name>
    <dbReference type="NCBI Taxonomy" id="1389454"/>
    <lineage>
        <taxon>Bacteria</taxon>
        <taxon>Bacillati</taxon>
        <taxon>Actinomycetota</taxon>
        <taxon>Actinomycetes</taxon>
        <taxon>Candidatus Actinomarinidae</taxon>
        <taxon>Candidatus Actinomarinales</taxon>
        <taxon>Candidatus Actinomarineae</taxon>
        <taxon>Candidatus Actinomarinaceae</taxon>
        <taxon>Candidatus Actinomarina</taxon>
    </lineage>
</organism>
<evidence type="ECO:0000256" key="1">
    <source>
        <dbReference type="ARBA" id="ARBA00004141"/>
    </source>
</evidence>
<dbReference type="Pfam" id="PF01036">
    <property type="entry name" value="Bac_rhodopsin"/>
    <property type="match status" value="1"/>
</dbReference>
<comment type="similarity">
    <text evidence="2">Belongs to the archaeal/bacterial/fungal opsin family.</text>
</comment>
<sequence>MEELTYRLFMVATVGMLAGTVFLLASSREVKPEHRRGVYISALVCGIAWYHYQKMGASWESGSYDTGLRYVDWVLTVPLMFVEVLAVTRKGAAYNEAVRNWGIAATVMIGAGYYGETSAAGSNEYWTGFVIAMATYVWLMRNLQAEGEGLKGDQAVAFENIKNLILVGWIIYPLGYIAPVVGDFDAIREVLYTIADIINKVGLGVLVLQMARVQSGEKVS</sequence>
<comment type="subcellular location">
    <subcellularLocation>
        <location evidence="1">Membrane</location>
        <topology evidence="1">Multi-pass membrane protein</topology>
    </subcellularLocation>
</comment>
<reference evidence="10" key="3">
    <citation type="submission" date="2020-11" db="PDB data bank">
        <title>Alternating Access Mechanism in a Minimalistic Light-Driven Proton Pump.</title>
        <authorList>
            <person name="Shevchenko V."/>
            <person name="Gushchin I."/>
            <person name="Polovinkin V."/>
            <person name="Kovalev K."/>
        </authorList>
    </citation>
    <scope>X-RAY CRYSTALLOGRAPHY (1.09 ANGSTROMS)</scope>
</reference>
<keyword evidence="5 6" id="KW-0472">Membrane</keyword>
<feature type="modified residue" description="N-formylmethionine" evidence="12">
    <location>
        <position position="1"/>
    </location>
</feature>
<dbReference type="SMART" id="SM01021">
    <property type="entry name" value="Bac_rhodopsin"/>
    <property type="match status" value="1"/>
</dbReference>
<feature type="transmembrane region" description="Helical" evidence="6">
    <location>
        <begin position="98"/>
        <end position="114"/>
    </location>
</feature>
<protein>
    <submittedName>
        <fullName evidence="7">Bacteriorhodopsin</fullName>
    </submittedName>
</protein>
<reference evidence="8" key="2">
    <citation type="journal article" date="2017" name="Sci. Adv.">
        <title>Fast iodide-SAD phasing for high-throughput membrane protein structure determination.</title>
        <authorList>
            <person name="Melnikov I."/>
            <person name="Polovinkin V."/>
            <person name="Kovalev K."/>
            <person name="Gushchin I."/>
            <person name="Shevtsov M."/>
            <person name="Shevchenko V."/>
            <person name="Mishin A."/>
            <person name="Alekseev A."/>
            <person name="Rodriguez-Valera F."/>
            <person name="Borshchevskiy V."/>
            <person name="Cherezov V."/>
            <person name="Leonard G.A."/>
            <person name="Gordeliy V."/>
            <person name="Popov A."/>
        </authorList>
    </citation>
    <scope>X-RAY CRYSTALLOGRAPHY (2.00 ANGSTROMS)</scope>
</reference>
<dbReference type="AlphaFoldDB" id="S5DM51"/>
<reference evidence="12" key="4">
    <citation type="journal article" date="2022" name="Commun. Biol.">
        <title>High-pressure crystallography shows noble gas intervention into protein-lipid interaction and suggests a model for anaesthetic action.</title>
        <authorList>
            <person name="Melnikov I."/>
            <person name="Orekhov P."/>
            <person name="Rulev M."/>
            <person name="Kovalev K."/>
            <person name="Astashkin R."/>
            <person name="Bratanov D."/>
            <person name="Ryzhykau Y."/>
            <person name="Balandin T."/>
            <person name="Bukhdruker S."/>
            <person name="Okhrimenko I."/>
            <person name="Borshchevskiy V."/>
            <person name="Bourenkov G."/>
            <person name="Mueller-Dieckmann C."/>
            <person name="van der Linden P."/>
            <person name="Carpentier P."/>
            <person name="Leonard G."/>
            <person name="Gordeliy V."/>
            <person name="Popov A."/>
        </authorList>
    </citation>
    <scope>X-RAY CRYSTALLOGRAPHY (2.25 ANGSTROMS)</scope>
    <scope>FORMYLATION AT MET-1</scope>
</reference>
<dbReference type="PDB" id="7AVP">
    <property type="method" value="X-ray"/>
    <property type="resolution" value="1.09 A"/>
    <property type="chains" value="A=1-220"/>
</dbReference>
<evidence type="ECO:0000256" key="6">
    <source>
        <dbReference type="SAM" id="Phobius"/>
    </source>
</evidence>
<evidence type="ECO:0000256" key="4">
    <source>
        <dbReference type="ARBA" id="ARBA00022989"/>
    </source>
</evidence>
<dbReference type="SMR" id="S5DM51"/>
<proteinExistence type="evidence at protein level"/>
<dbReference type="GO" id="GO:0016020">
    <property type="term" value="C:membrane"/>
    <property type="evidence" value="ECO:0007669"/>
    <property type="project" value="UniProtKB-SubCell"/>
</dbReference>
<dbReference type="PDB" id="7AVN">
    <property type="method" value="X-ray"/>
    <property type="resolution" value="1.60 A"/>
    <property type="chains" value="A/B=1-220"/>
</dbReference>
<dbReference type="PDBsum" id="5JSI"/>
<keyword evidence="4 6" id="KW-1133">Transmembrane helix</keyword>
<feature type="transmembrane region" description="Helical" evidence="6">
    <location>
        <begin position="6"/>
        <end position="25"/>
    </location>
</feature>
<dbReference type="InterPro" id="IPR001425">
    <property type="entry name" value="Arc/bac/fun_rhodopsins"/>
</dbReference>
<evidence type="ECO:0007829" key="9">
    <source>
        <dbReference type="PDB" id="7AVN"/>
    </source>
</evidence>
<feature type="transmembrane region" description="Helical" evidence="6">
    <location>
        <begin position="190"/>
        <end position="208"/>
    </location>
</feature>
<reference evidence="7" key="1">
    <citation type="journal article" date="2013" name="Sci. Rep.">
        <title>Metagenomics uncovers a new group of low GC and ultra-small marine Actinobacteria.</title>
        <authorList>
            <person name="Ghai R."/>
            <person name="Mizuno C.M."/>
            <person name="Picazo A."/>
            <person name="Camacho A."/>
            <person name="Rodriguez-Valera F."/>
        </authorList>
    </citation>
    <scope>NUCLEOTIDE SEQUENCE</scope>
</reference>
<evidence type="ECO:0007829" key="12">
    <source>
        <dbReference type="PDB" id="7Q37"/>
    </source>
</evidence>
<dbReference type="PDB" id="7Q37">
    <property type="method" value="X-ray"/>
    <property type="resolution" value="2.25 A"/>
    <property type="chains" value="A=1-220"/>
</dbReference>
<evidence type="ECO:0000256" key="3">
    <source>
        <dbReference type="ARBA" id="ARBA00022692"/>
    </source>
</evidence>
<dbReference type="EMBL" id="KC811147">
    <property type="protein sequence ID" value="AGQ19969.1"/>
    <property type="molecule type" value="Genomic_DNA"/>
</dbReference>
<keyword evidence="8 9" id="KW-0002">3D-structure</keyword>
<accession>S5DM51</accession>
<dbReference type="EMBL" id="KC811130">
    <property type="protein sequence ID" value="AGQ19369.1"/>
    <property type="molecule type" value="Genomic_DNA"/>
</dbReference>
<feature type="transmembrane region" description="Helical" evidence="6">
    <location>
        <begin position="126"/>
        <end position="143"/>
    </location>
</feature>
<evidence type="ECO:0007829" key="8">
    <source>
        <dbReference type="PDB" id="5JSI"/>
    </source>
</evidence>
<evidence type="ECO:0007829" key="10">
    <source>
        <dbReference type="PDB" id="7AVO"/>
    </source>
</evidence>
<evidence type="ECO:0000313" key="7">
    <source>
        <dbReference type="EMBL" id="AGQ19969.1"/>
    </source>
</evidence>
<name>S5DM51_9ACTN</name>
<keyword evidence="3 6" id="KW-0812">Transmembrane</keyword>
<evidence type="ECO:0000256" key="5">
    <source>
        <dbReference type="ARBA" id="ARBA00023136"/>
    </source>
</evidence>
<dbReference type="PDB" id="7AVO">
    <property type="method" value="X-ray"/>
    <property type="resolution" value="1.70 A"/>
    <property type="chains" value="A/B=1-220"/>
</dbReference>
<dbReference type="Gene3D" id="1.20.1070.10">
    <property type="entry name" value="Rhodopsin 7-helix transmembrane proteins"/>
    <property type="match status" value="1"/>
</dbReference>
<feature type="transmembrane region" description="Helical" evidence="6">
    <location>
        <begin position="164"/>
        <end position="184"/>
    </location>
</feature>
<dbReference type="SUPFAM" id="SSF81321">
    <property type="entry name" value="Family A G protein-coupled receptor-like"/>
    <property type="match status" value="1"/>
</dbReference>
<evidence type="ECO:0007829" key="11">
    <source>
        <dbReference type="PDB" id="7AVP"/>
    </source>
</evidence>
<dbReference type="PDB" id="5JSI">
    <property type="method" value="X-ray"/>
    <property type="resolution" value="2.00 A"/>
    <property type="chains" value="A/B=1-220"/>
</dbReference>
<evidence type="ECO:0000256" key="2">
    <source>
        <dbReference type="ARBA" id="ARBA00008130"/>
    </source>
</evidence>